<dbReference type="Gene3D" id="2.60.11.10">
    <property type="entry name" value="Cytochrome c oxidase, subunit Vb"/>
    <property type="match status" value="1"/>
</dbReference>
<dbReference type="SUPFAM" id="SSF57802">
    <property type="entry name" value="Rubredoxin-like"/>
    <property type="match status" value="1"/>
</dbReference>
<dbReference type="GO" id="GO:0005740">
    <property type="term" value="C:mitochondrial envelope"/>
    <property type="evidence" value="ECO:0007669"/>
    <property type="project" value="InterPro"/>
</dbReference>
<dbReference type="EMBL" id="FNXT01000806">
    <property type="protein sequence ID" value="SZX67612.1"/>
    <property type="molecule type" value="Genomic_DNA"/>
</dbReference>
<evidence type="ECO:0000313" key="1">
    <source>
        <dbReference type="EMBL" id="SZX67612.1"/>
    </source>
</evidence>
<organism evidence="1 2">
    <name type="scientific">Tetradesmus obliquus</name>
    <name type="common">Green alga</name>
    <name type="synonym">Acutodesmus obliquus</name>
    <dbReference type="NCBI Taxonomy" id="3088"/>
    <lineage>
        <taxon>Eukaryota</taxon>
        <taxon>Viridiplantae</taxon>
        <taxon>Chlorophyta</taxon>
        <taxon>core chlorophytes</taxon>
        <taxon>Chlorophyceae</taxon>
        <taxon>CS clade</taxon>
        <taxon>Sphaeropleales</taxon>
        <taxon>Scenedesmaceae</taxon>
        <taxon>Tetradesmus</taxon>
    </lineage>
</organism>
<accession>A0A383VS76</accession>
<dbReference type="GO" id="GO:0045277">
    <property type="term" value="C:respiratory chain complex IV"/>
    <property type="evidence" value="ECO:0007669"/>
    <property type="project" value="InterPro"/>
</dbReference>
<dbReference type="GO" id="GO:0006123">
    <property type="term" value="P:mitochondrial electron transport, cytochrome c to oxygen"/>
    <property type="evidence" value="ECO:0007669"/>
    <property type="project" value="InterPro"/>
</dbReference>
<gene>
    <name evidence="1" type="ORF">BQ4739_LOCUS7992</name>
</gene>
<dbReference type="Proteomes" id="UP000256970">
    <property type="component" value="Unassembled WGS sequence"/>
</dbReference>
<evidence type="ECO:0000313" key="2">
    <source>
        <dbReference type="Proteomes" id="UP000256970"/>
    </source>
</evidence>
<proteinExistence type="predicted"/>
<keyword evidence="2" id="KW-1185">Reference proteome</keyword>
<protein>
    <submittedName>
        <fullName evidence="1">Uncharacterized protein</fullName>
    </submittedName>
</protein>
<reference evidence="1 2" key="1">
    <citation type="submission" date="2016-10" db="EMBL/GenBank/DDBJ databases">
        <authorList>
            <person name="Cai Z."/>
        </authorList>
    </citation>
    <scope>NUCLEOTIDE SEQUENCE [LARGE SCALE GENOMIC DNA]</scope>
</reference>
<dbReference type="AlphaFoldDB" id="A0A383VS76"/>
<sequence>MSFLGRLALVAGRALSTGQVQVQSQVLPAASTFAASWLKNSYHSSASSWLSAPATTAGAVTTADEKNAHLVDKDIWDEAWAYEPRFGTADNPIQVPAPAYEPRFGTADNPIQVPALLGERIIGVTDPEDDTLVIWGVIREGEPPKQLVAGGEFFVLKKVERVEKVGDKLGIPLMPQVE</sequence>
<name>A0A383VS76_TETOB</name>
<dbReference type="STRING" id="3088.A0A383VS76"/>
<dbReference type="InterPro" id="IPR036972">
    <property type="entry name" value="Cyt_c_oxidase_su5b_sf"/>
</dbReference>